<reference evidence="1" key="2">
    <citation type="journal article" date="2015" name="Data Brief">
        <title>Shoot transcriptome of the giant reed, Arundo donax.</title>
        <authorList>
            <person name="Barrero R.A."/>
            <person name="Guerrero F.D."/>
            <person name="Moolhuijzen P."/>
            <person name="Goolsby J.A."/>
            <person name="Tidwell J."/>
            <person name="Bellgard S.E."/>
            <person name="Bellgard M.I."/>
        </authorList>
    </citation>
    <scope>NUCLEOTIDE SEQUENCE</scope>
    <source>
        <tissue evidence="1">Shoot tissue taken approximately 20 cm above the soil surface</tissue>
    </source>
</reference>
<dbReference type="AlphaFoldDB" id="A0A0A9FW96"/>
<protein>
    <submittedName>
        <fullName evidence="1">Uncharacterized protein</fullName>
    </submittedName>
</protein>
<proteinExistence type="predicted"/>
<accession>A0A0A9FW96</accession>
<dbReference type="EMBL" id="GBRH01181344">
    <property type="protein sequence ID" value="JAE16552.1"/>
    <property type="molecule type" value="Transcribed_RNA"/>
</dbReference>
<sequence>MDRIVGAEKIPHYNKANLFLNSSCKFNAVQTEKFSN</sequence>
<evidence type="ECO:0000313" key="1">
    <source>
        <dbReference type="EMBL" id="JAE16552.1"/>
    </source>
</evidence>
<reference evidence="1" key="1">
    <citation type="submission" date="2014-09" db="EMBL/GenBank/DDBJ databases">
        <authorList>
            <person name="Magalhaes I.L.F."/>
            <person name="Oliveira U."/>
            <person name="Santos F.R."/>
            <person name="Vidigal T.H.D.A."/>
            <person name="Brescovit A.D."/>
            <person name="Santos A.J."/>
        </authorList>
    </citation>
    <scope>NUCLEOTIDE SEQUENCE</scope>
    <source>
        <tissue evidence="1">Shoot tissue taken approximately 20 cm above the soil surface</tissue>
    </source>
</reference>
<organism evidence="1">
    <name type="scientific">Arundo donax</name>
    <name type="common">Giant reed</name>
    <name type="synonym">Donax arundinaceus</name>
    <dbReference type="NCBI Taxonomy" id="35708"/>
    <lineage>
        <taxon>Eukaryota</taxon>
        <taxon>Viridiplantae</taxon>
        <taxon>Streptophyta</taxon>
        <taxon>Embryophyta</taxon>
        <taxon>Tracheophyta</taxon>
        <taxon>Spermatophyta</taxon>
        <taxon>Magnoliopsida</taxon>
        <taxon>Liliopsida</taxon>
        <taxon>Poales</taxon>
        <taxon>Poaceae</taxon>
        <taxon>PACMAD clade</taxon>
        <taxon>Arundinoideae</taxon>
        <taxon>Arundineae</taxon>
        <taxon>Arundo</taxon>
    </lineage>
</organism>
<name>A0A0A9FW96_ARUDO</name>